<reference evidence="13 14" key="1">
    <citation type="submission" date="2017-08" db="EMBL/GenBank/DDBJ databases">
        <title>Lysobacter sylvestris genome.</title>
        <authorList>
            <person name="Zhang D.-C."/>
            <person name="Albuquerque L."/>
            <person name="Franca L."/>
            <person name="Froufe H.J.C."/>
            <person name="Barroso C."/>
            <person name="Egas C."/>
            <person name="Da Costa M."/>
            <person name="Margesin R."/>
        </authorList>
    </citation>
    <scope>NUCLEOTIDE SEQUENCE [LARGE SCALE GENOMIC DNA]</scope>
    <source>
        <strain evidence="13 14">AM20-91</strain>
    </source>
</reference>
<keyword evidence="9 12" id="KW-1133">Transmembrane helix</keyword>
<evidence type="ECO:0000256" key="2">
    <source>
        <dbReference type="ARBA" id="ARBA00004429"/>
    </source>
</evidence>
<feature type="transmembrane region" description="Helical" evidence="12">
    <location>
        <begin position="12"/>
        <end position="33"/>
    </location>
</feature>
<comment type="subcellular location">
    <subcellularLocation>
        <location evidence="2">Cell inner membrane</location>
        <topology evidence="2">Multi-pass membrane protein</topology>
    </subcellularLocation>
</comment>
<dbReference type="GO" id="GO:0015920">
    <property type="term" value="P:lipopolysaccharide transport"/>
    <property type="evidence" value="ECO:0007669"/>
    <property type="project" value="TreeGrafter"/>
</dbReference>
<evidence type="ECO:0000256" key="4">
    <source>
        <dbReference type="ARBA" id="ARBA00014213"/>
    </source>
</evidence>
<keyword evidence="7" id="KW-0997">Cell inner membrane</keyword>
<dbReference type="GO" id="GO:0055085">
    <property type="term" value="P:transmembrane transport"/>
    <property type="evidence" value="ECO:0007669"/>
    <property type="project" value="InterPro"/>
</dbReference>
<evidence type="ECO:0000256" key="6">
    <source>
        <dbReference type="ARBA" id="ARBA00022475"/>
    </source>
</evidence>
<keyword evidence="6" id="KW-1003">Cell membrane</keyword>
<sequence>MKTLDKYLVREFLQSVFAALVVLLMVMVGAAFMDVLRDIATGRMPAGMMFAQLGLVMIGWMPLILPLALMLGLLLAMSRLYRDAEMPVLASVGVGPRRLLGPLLAVIAPMVVVIALCSLWLAPWSDRYGRAMVKEANRNMLIAGLEPGKFTQLPGSDGVVYVGDMTADGSRFRRVFIYREKKGRMDVTTSSDGTIWLDGSRARYLRLTDGFEVEGPLGPGALDYRLLHYKTNDVKMPDRDNGDVDDHIQGQPTATLLAAPTREAKAELHWRIAPPLVALALALLAIPLSRSPPRQARYGRIVTGVIGYLVAVQLMLLGKQWLGNGKIPITLGLWWLVIPLLALAFWFYFRDGRPGKLRR</sequence>
<dbReference type="OrthoDB" id="9778062at2"/>
<keyword evidence="14" id="KW-1185">Reference proteome</keyword>
<organism evidence="13 14">
    <name type="scientific">Solilutibacter silvestris</name>
    <dbReference type="NCBI Taxonomy" id="1645665"/>
    <lineage>
        <taxon>Bacteria</taxon>
        <taxon>Pseudomonadati</taxon>
        <taxon>Pseudomonadota</taxon>
        <taxon>Gammaproteobacteria</taxon>
        <taxon>Lysobacterales</taxon>
        <taxon>Lysobacteraceae</taxon>
        <taxon>Solilutibacter</taxon>
    </lineage>
</organism>
<dbReference type="InterPro" id="IPR030922">
    <property type="entry name" value="LptF"/>
</dbReference>
<feature type="transmembrane region" description="Helical" evidence="12">
    <location>
        <begin position="99"/>
        <end position="122"/>
    </location>
</feature>
<comment type="subunit">
    <text evidence="11">Component of the lipopolysaccharide transport and assembly complex. The LptBFG transporter is composed of two ATP-binding proteins (LptB) and two transmembrane proteins (LptF and LptG).</text>
</comment>
<dbReference type="AlphaFoldDB" id="A0A2K1Q2I3"/>
<feature type="transmembrane region" description="Helical" evidence="12">
    <location>
        <begin position="329"/>
        <end position="349"/>
    </location>
</feature>
<keyword evidence="10 12" id="KW-0472">Membrane</keyword>
<comment type="similarity">
    <text evidence="3">Belongs to the LptF/LptG family.</text>
</comment>
<keyword evidence="5" id="KW-0813">Transport</keyword>
<name>A0A2K1Q2I3_9GAMM</name>
<feature type="transmembrane region" description="Helical" evidence="12">
    <location>
        <begin position="53"/>
        <end position="78"/>
    </location>
</feature>
<evidence type="ECO:0000256" key="12">
    <source>
        <dbReference type="SAM" id="Phobius"/>
    </source>
</evidence>
<dbReference type="PANTHER" id="PTHR33529:SF7">
    <property type="entry name" value="LIPOPOLYSACCHARIDE EXPORT SYSTEM PERMEASE PROTEIN LPTF"/>
    <property type="match status" value="1"/>
</dbReference>
<protein>
    <recommendedName>
        <fullName evidence="4">Lipopolysaccharide export system permease protein LptF</fullName>
    </recommendedName>
</protein>
<evidence type="ECO:0000256" key="5">
    <source>
        <dbReference type="ARBA" id="ARBA00022448"/>
    </source>
</evidence>
<dbReference type="Proteomes" id="UP000236220">
    <property type="component" value="Unassembled WGS sequence"/>
</dbReference>
<dbReference type="InterPro" id="IPR005495">
    <property type="entry name" value="LptG/LptF_permease"/>
</dbReference>
<evidence type="ECO:0000313" key="13">
    <source>
        <dbReference type="EMBL" id="PNS09249.1"/>
    </source>
</evidence>
<evidence type="ECO:0000256" key="11">
    <source>
        <dbReference type="ARBA" id="ARBA00026081"/>
    </source>
</evidence>
<evidence type="ECO:0000256" key="10">
    <source>
        <dbReference type="ARBA" id="ARBA00023136"/>
    </source>
</evidence>
<evidence type="ECO:0000313" key="14">
    <source>
        <dbReference type="Proteomes" id="UP000236220"/>
    </source>
</evidence>
<dbReference type="RefSeq" id="WP_103074318.1">
    <property type="nucleotide sequence ID" value="NZ_NPZB01000001.1"/>
</dbReference>
<evidence type="ECO:0000256" key="1">
    <source>
        <dbReference type="ARBA" id="ARBA00002265"/>
    </source>
</evidence>
<dbReference type="GO" id="GO:0043190">
    <property type="term" value="C:ATP-binding cassette (ABC) transporter complex"/>
    <property type="evidence" value="ECO:0007669"/>
    <property type="project" value="InterPro"/>
</dbReference>
<evidence type="ECO:0000256" key="8">
    <source>
        <dbReference type="ARBA" id="ARBA00022692"/>
    </source>
</evidence>
<feature type="transmembrane region" description="Helical" evidence="12">
    <location>
        <begin position="298"/>
        <end position="317"/>
    </location>
</feature>
<accession>A0A2K1Q2I3</accession>
<dbReference type="PANTHER" id="PTHR33529">
    <property type="entry name" value="SLR0882 PROTEIN-RELATED"/>
    <property type="match status" value="1"/>
</dbReference>
<keyword evidence="8 12" id="KW-0812">Transmembrane</keyword>
<comment type="function">
    <text evidence="1">Part of the ABC transporter complex LptBFG involved in the translocation of lipopolysaccharide (LPS) from the inner membrane to the outer membrane.</text>
</comment>
<evidence type="ECO:0000256" key="7">
    <source>
        <dbReference type="ARBA" id="ARBA00022519"/>
    </source>
</evidence>
<proteinExistence type="inferred from homology"/>
<evidence type="ECO:0000256" key="3">
    <source>
        <dbReference type="ARBA" id="ARBA00007725"/>
    </source>
</evidence>
<dbReference type="Pfam" id="PF03739">
    <property type="entry name" value="LptF_LptG"/>
    <property type="match status" value="1"/>
</dbReference>
<comment type="caution">
    <text evidence="13">The sequence shown here is derived from an EMBL/GenBank/DDBJ whole genome shotgun (WGS) entry which is preliminary data.</text>
</comment>
<gene>
    <name evidence="13" type="ORF">Lysil_0878</name>
</gene>
<evidence type="ECO:0000256" key="9">
    <source>
        <dbReference type="ARBA" id="ARBA00022989"/>
    </source>
</evidence>
<dbReference type="EMBL" id="NPZB01000001">
    <property type="protein sequence ID" value="PNS09249.1"/>
    <property type="molecule type" value="Genomic_DNA"/>
</dbReference>
<dbReference type="NCBIfam" id="TIGR04407">
    <property type="entry name" value="LptF_YjgP"/>
    <property type="match status" value="1"/>
</dbReference>